<keyword evidence="10" id="KW-1185">Reference proteome</keyword>
<keyword evidence="1" id="KW-0813">Transport</keyword>
<keyword evidence="2 7" id="KW-0349">Heme</keyword>
<dbReference type="EMBL" id="WUTT01000001">
    <property type="protein sequence ID" value="NAW34872.1"/>
    <property type="molecule type" value="Genomic_DNA"/>
</dbReference>
<dbReference type="SUPFAM" id="SSF47175">
    <property type="entry name" value="Cytochromes"/>
    <property type="match status" value="1"/>
</dbReference>
<protein>
    <submittedName>
        <fullName evidence="9">Cytochrome c</fullName>
    </submittedName>
</protein>
<dbReference type="GO" id="GO:0022900">
    <property type="term" value="P:electron transport chain"/>
    <property type="evidence" value="ECO:0007669"/>
    <property type="project" value="InterPro"/>
</dbReference>
<dbReference type="OrthoDB" id="5520910at2"/>
<dbReference type="Proteomes" id="UP000487929">
    <property type="component" value="Unassembled WGS sequence"/>
</dbReference>
<evidence type="ECO:0000313" key="9">
    <source>
        <dbReference type="EMBL" id="NAW34872.1"/>
    </source>
</evidence>
<dbReference type="InterPro" id="IPR010980">
    <property type="entry name" value="Cyt_c/b562"/>
</dbReference>
<reference evidence="9 10" key="1">
    <citation type="submission" date="2019-12" db="EMBL/GenBank/DDBJ databases">
        <title>Draft genome sequencing of Halomonas alimentaria DSM 15356.</title>
        <authorList>
            <person name="Pandiyan K."/>
            <person name="Kushwaha P."/>
            <person name="Gowdham M."/>
            <person name="Chakdar H."/>
            <person name="Singh A."/>
            <person name="Kumar M."/>
            <person name="Saxena A.K."/>
        </authorList>
    </citation>
    <scope>NUCLEOTIDE SEQUENCE [LARGE SCALE GENOMIC DNA]</scope>
    <source>
        <strain evidence="9 10">DSM 15356</strain>
    </source>
</reference>
<comment type="PTM">
    <text evidence="7">Binds 1 heme group per subunit.</text>
</comment>
<dbReference type="Gene3D" id="1.20.120.10">
    <property type="entry name" value="Cytochrome c/b562"/>
    <property type="match status" value="1"/>
</dbReference>
<organism evidence="9 10">
    <name type="scientific">Halomonas alimentaria</name>
    <dbReference type="NCBI Taxonomy" id="147248"/>
    <lineage>
        <taxon>Bacteria</taxon>
        <taxon>Pseudomonadati</taxon>
        <taxon>Pseudomonadota</taxon>
        <taxon>Gammaproteobacteria</taxon>
        <taxon>Oceanospirillales</taxon>
        <taxon>Halomonadaceae</taxon>
        <taxon>Halomonas</taxon>
    </lineage>
</organism>
<evidence type="ECO:0000256" key="8">
    <source>
        <dbReference type="SAM" id="SignalP"/>
    </source>
</evidence>
<dbReference type="GO" id="GO:0005506">
    <property type="term" value="F:iron ion binding"/>
    <property type="evidence" value="ECO:0007669"/>
    <property type="project" value="InterPro"/>
</dbReference>
<sequence length="157" mass="17066">MTVTFRPLVALGLSAALALPLAVQAAEPEDAIDYRQSALSVMAWQLGPMGDMAQGDIEYDAEEFATRANNLAAVAHLPWEGFMEGTLQGDDHDAETDALAKIADDWEGFEEKQETFKQEAATLAQMVEDGEEFNALRRQVGAVGNSCKGCHDDFRAE</sequence>
<dbReference type="Pfam" id="PF01322">
    <property type="entry name" value="Cytochrom_C_2"/>
    <property type="match status" value="1"/>
</dbReference>
<evidence type="ECO:0000256" key="4">
    <source>
        <dbReference type="ARBA" id="ARBA00022982"/>
    </source>
</evidence>
<feature type="binding site" description="covalent" evidence="7">
    <location>
        <position position="147"/>
    </location>
    <ligand>
        <name>heme c</name>
        <dbReference type="ChEBI" id="CHEBI:61717"/>
    </ligand>
</feature>
<keyword evidence="5 6" id="KW-0408">Iron</keyword>
<evidence type="ECO:0000256" key="3">
    <source>
        <dbReference type="ARBA" id="ARBA00022723"/>
    </source>
</evidence>
<evidence type="ECO:0000313" key="10">
    <source>
        <dbReference type="Proteomes" id="UP000487929"/>
    </source>
</evidence>
<dbReference type="AlphaFoldDB" id="A0A7X4W5Q5"/>
<dbReference type="GO" id="GO:0009055">
    <property type="term" value="F:electron transfer activity"/>
    <property type="evidence" value="ECO:0007669"/>
    <property type="project" value="InterPro"/>
</dbReference>
<accession>A0A7X4W5Q5</accession>
<feature type="binding site" description="covalent" evidence="7">
    <location>
        <position position="150"/>
    </location>
    <ligand>
        <name>heme c</name>
        <dbReference type="ChEBI" id="CHEBI:61717"/>
    </ligand>
</feature>
<dbReference type="RefSeq" id="WP_161432115.1">
    <property type="nucleotide sequence ID" value="NZ_WUTT01000001.1"/>
</dbReference>
<dbReference type="GO" id="GO:0042597">
    <property type="term" value="C:periplasmic space"/>
    <property type="evidence" value="ECO:0007669"/>
    <property type="project" value="InterPro"/>
</dbReference>
<dbReference type="InterPro" id="IPR012127">
    <property type="entry name" value="Cyt_c_prime"/>
</dbReference>
<evidence type="ECO:0000256" key="1">
    <source>
        <dbReference type="ARBA" id="ARBA00022448"/>
    </source>
</evidence>
<gene>
    <name evidence="9" type="ORF">GRB96_10655</name>
</gene>
<keyword evidence="4" id="KW-0249">Electron transport</keyword>
<comment type="caution">
    <text evidence="9">The sequence shown here is derived from an EMBL/GenBank/DDBJ whole genome shotgun (WGS) entry which is preliminary data.</text>
</comment>
<feature type="signal peptide" evidence="8">
    <location>
        <begin position="1"/>
        <end position="25"/>
    </location>
</feature>
<proteinExistence type="predicted"/>
<keyword evidence="8" id="KW-0732">Signal</keyword>
<feature type="binding site" description="axial binding residue" evidence="6">
    <location>
        <position position="151"/>
    </location>
    <ligand>
        <name>heme c</name>
        <dbReference type="ChEBI" id="CHEBI:61717"/>
    </ligand>
    <ligandPart>
        <name>Fe</name>
        <dbReference type="ChEBI" id="CHEBI:18248"/>
    </ligandPart>
</feature>
<evidence type="ECO:0000256" key="6">
    <source>
        <dbReference type="PIRSR" id="PIRSR000027-1"/>
    </source>
</evidence>
<name>A0A7X4W5Q5_9GAMM</name>
<dbReference type="PIRSF" id="PIRSF000027">
    <property type="entry name" value="Cytc_c_prime"/>
    <property type="match status" value="1"/>
</dbReference>
<evidence type="ECO:0000256" key="5">
    <source>
        <dbReference type="ARBA" id="ARBA00023004"/>
    </source>
</evidence>
<feature type="chain" id="PRO_5031200735" evidence="8">
    <location>
        <begin position="26"/>
        <end position="157"/>
    </location>
</feature>
<keyword evidence="3 6" id="KW-0479">Metal-binding</keyword>
<evidence type="ECO:0000256" key="2">
    <source>
        <dbReference type="ARBA" id="ARBA00022617"/>
    </source>
</evidence>
<evidence type="ECO:0000256" key="7">
    <source>
        <dbReference type="PIRSR" id="PIRSR000027-2"/>
    </source>
</evidence>
<dbReference type="GO" id="GO:0020037">
    <property type="term" value="F:heme binding"/>
    <property type="evidence" value="ECO:0007669"/>
    <property type="project" value="InterPro"/>
</dbReference>
<dbReference type="PROSITE" id="PS51009">
    <property type="entry name" value="CYTCII"/>
    <property type="match status" value="1"/>
</dbReference>
<dbReference type="InterPro" id="IPR002321">
    <property type="entry name" value="Cyt_c_II"/>
</dbReference>